<dbReference type="RefSeq" id="WP_147926267.1">
    <property type="nucleotide sequence ID" value="NZ_VKAC01000005.1"/>
</dbReference>
<reference evidence="1 2" key="1">
    <citation type="submission" date="2019-07" db="EMBL/GenBank/DDBJ databases">
        <title>Quadrisphaera sp. strain DD2A genome sequencing and assembly.</title>
        <authorList>
            <person name="Kim I."/>
        </authorList>
    </citation>
    <scope>NUCLEOTIDE SEQUENCE [LARGE SCALE GENOMIC DNA]</scope>
    <source>
        <strain evidence="1 2">DD2A</strain>
    </source>
</reference>
<evidence type="ECO:0000313" key="1">
    <source>
        <dbReference type="EMBL" id="TXR56474.1"/>
    </source>
</evidence>
<accession>A0A5C8ZG18</accession>
<sequence length="60" mass="6655">MTTTTPVGEAGRALLRALEPLATTEHERARVLCAALGADEVADAERWARARRAEHWSEQR</sequence>
<gene>
    <name evidence="1" type="ORF">FMM08_10325</name>
</gene>
<organism evidence="1 2">
    <name type="scientific">Quadrisphaera setariae</name>
    <dbReference type="NCBI Taxonomy" id="2593304"/>
    <lineage>
        <taxon>Bacteria</taxon>
        <taxon>Bacillati</taxon>
        <taxon>Actinomycetota</taxon>
        <taxon>Actinomycetes</taxon>
        <taxon>Kineosporiales</taxon>
        <taxon>Kineosporiaceae</taxon>
        <taxon>Quadrisphaera</taxon>
    </lineage>
</organism>
<evidence type="ECO:0000313" key="2">
    <source>
        <dbReference type="Proteomes" id="UP000321234"/>
    </source>
</evidence>
<dbReference type="Proteomes" id="UP000321234">
    <property type="component" value="Unassembled WGS sequence"/>
</dbReference>
<dbReference type="EMBL" id="VKAC01000005">
    <property type="protein sequence ID" value="TXR56474.1"/>
    <property type="molecule type" value="Genomic_DNA"/>
</dbReference>
<keyword evidence="2" id="KW-1185">Reference proteome</keyword>
<comment type="caution">
    <text evidence="1">The sequence shown here is derived from an EMBL/GenBank/DDBJ whole genome shotgun (WGS) entry which is preliminary data.</text>
</comment>
<dbReference type="AlphaFoldDB" id="A0A5C8ZG18"/>
<protein>
    <submittedName>
        <fullName evidence="1">Uncharacterized protein</fullName>
    </submittedName>
</protein>
<proteinExistence type="predicted"/>
<name>A0A5C8ZG18_9ACTN</name>